<dbReference type="AlphaFoldDB" id="A0A4Z2CVP3"/>
<comment type="caution">
    <text evidence="5">The sequence shown here is derived from an EMBL/GenBank/DDBJ whole genome shotgun (WGS) entry which is preliminary data.</text>
</comment>
<evidence type="ECO:0000313" key="5">
    <source>
        <dbReference type="EMBL" id="TNN08285.1"/>
    </source>
</evidence>
<feature type="domain" description="Acyl-CoA thioesterase-like C-terminal" evidence="4">
    <location>
        <begin position="192"/>
        <end position="298"/>
    </location>
</feature>
<gene>
    <name evidence="5" type="ORF">EWB00_007163</name>
</gene>
<accession>A0A4Z2CVP3</accession>
<proteinExistence type="inferred from homology"/>
<evidence type="ECO:0000259" key="4">
    <source>
        <dbReference type="Pfam" id="PF20789"/>
    </source>
</evidence>
<dbReference type="GO" id="GO:0005782">
    <property type="term" value="C:peroxisomal matrix"/>
    <property type="evidence" value="ECO:0007669"/>
    <property type="project" value="UniProtKB-SubCell"/>
</dbReference>
<protein>
    <submittedName>
        <fullName evidence="5">Acyl-coenzyme A thioesterase 8</fullName>
    </submittedName>
</protein>
<dbReference type="CDD" id="cd03445">
    <property type="entry name" value="Thioesterase_II_repeat2"/>
    <property type="match status" value="1"/>
</dbReference>
<evidence type="ECO:0000256" key="1">
    <source>
        <dbReference type="ARBA" id="ARBA00006538"/>
    </source>
</evidence>
<name>A0A4Z2CVP3_SCHJA</name>
<evidence type="ECO:0000313" key="6">
    <source>
        <dbReference type="Proteomes" id="UP000311919"/>
    </source>
</evidence>
<dbReference type="Pfam" id="PF20789">
    <property type="entry name" value="4HBT_3C"/>
    <property type="match status" value="1"/>
</dbReference>
<evidence type="ECO:0000259" key="3">
    <source>
        <dbReference type="Pfam" id="PF13622"/>
    </source>
</evidence>
<dbReference type="Pfam" id="PF13622">
    <property type="entry name" value="4HBT_3"/>
    <property type="match status" value="1"/>
</dbReference>
<dbReference type="InterPro" id="IPR049449">
    <property type="entry name" value="TesB_ACOT8-like_N"/>
</dbReference>
<dbReference type="Gene3D" id="2.40.160.210">
    <property type="entry name" value="Acyl-CoA thioesterase, double hotdog domain"/>
    <property type="match status" value="1"/>
</dbReference>
<dbReference type="SUPFAM" id="SSF54637">
    <property type="entry name" value="Thioesterase/thiol ester dehydrase-isomerase"/>
    <property type="match status" value="2"/>
</dbReference>
<dbReference type="InterPro" id="IPR003703">
    <property type="entry name" value="Acyl_CoA_thio"/>
</dbReference>
<dbReference type="Proteomes" id="UP000311919">
    <property type="component" value="Unassembled WGS sequence"/>
</dbReference>
<dbReference type="GO" id="GO:0006637">
    <property type="term" value="P:acyl-CoA metabolic process"/>
    <property type="evidence" value="ECO:0007669"/>
    <property type="project" value="InterPro"/>
</dbReference>
<evidence type="ECO:0000256" key="2">
    <source>
        <dbReference type="ARBA" id="ARBA00022801"/>
    </source>
</evidence>
<keyword evidence="6" id="KW-1185">Reference proteome</keyword>
<dbReference type="GO" id="GO:0009062">
    <property type="term" value="P:fatty acid catabolic process"/>
    <property type="evidence" value="ECO:0007669"/>
    <property type="project" value="TreeGrafter"/>
</dbReference>
<dbReference type="PANTHER" id="PTHR11066">
    <property type="entry name" value="ACYL-COA THIOESTERASE"/>
    <property type="match status" value="1"/>
</dbReference>
<dbReference type="CDD" id="cd03444">
    <property type="entry name" value="Thioesterase_II_repeat1"/>
    <property type="match status" value="1"/>
</dbReference>
<reference evidence="5 6" key="1">
    <citation type="submission" date="2019-03" db="EMBL/GenBank/DDBJ databases">
        <title>An improved genome assembly of the fluke Schistosoma japonicum.</title>
        <authorList>
            <person name="Hu W."/>
            <person name="Luo F."/>
            <person name="Yin M."/>
            <person name="Mo X."/>
            <person name="Sun C."/>
            <person name="Wu Q."/>
            <person name="Zhu B."/>
            <person name="Xiang M."/>
            <person name="Wang J."/>
            <person name="Wang Y."/>
            <person name="Zhang T."/>
            <person name="Xu B."/>
            <person name="Zheng H."/>
            <person name="Feng Z."/>
        </authorList>
    </citation>
    <scope>NUCLEOTIDE SEQUENCE [LARGE SCALE GENOMIC DNA]</scope>
    <source>
        <strain evidence="5">HuSjv2</strain>
        <tissue evidence="5">Worms</tissue>
    </source>
</reference>
<dbReference type="PANTHER" id="PTHR11066:SF34">
    <property type="entry name" value="ACYL-COENZYME A THIOESTERASE 8"/>
    <property type="match status" value="1"/>
</dbReference>
<comment type="similarity">
    <text evidence="1">Belongs to the C/M/P thioester hydrolase family.</text>
</comment>
<dbReference type="InterPro" id="IPR049450">
    <property type="entry name" value="ACOT8-like_C"/>
</dbReference>
<dbReference type="InterPro" id="IPR042171">
    <property type="entry name" value="Acyl-CoA_hotdog"/>
</dbReference>
<dbReference type="OrthoDB" id="68328at2759"/>
<dbReference type="EMBL" id="SKCS01000411">
    <property type="protein sequence ID" value="TNN08285.1"/>
    <property type="molecule type" value="Genomic_DNA"/>
</dbReference>
<feature type="domain" description="Acyl-CoA thioesterase-like N-terminal HotDog" evidence="3">
    <location>
        <begin position="34"/>
        <end position="95"/>
    </location>
</feature>
<sequence length="321" mass="36583">MNIGDRFVTKLLDTKLQSENVYRGEREFTPNPRTIYGGELMAQALVAASKTIPKGFRPNSLHCYFHDRSSVLEPNDYYVTKLRDGRSFCHRLVEAFPINKNSSDPSTPYFRMDCSFKTPEKDPASFLSPMPNVPSVEKLQNFDSYLKSLDLDQLPSVPKTRVLQYQSFLVNSPIETVFCEPEYIFGLKSNVGGRLHSWMRLKETPSVSLHSYRDAFLAYLSDALLLWVALTEPHHVSYLVTLSQSIWFHNPEIDLQPNEWVLCETRANYVGGALTLSYGDIWDEKGHLLASMAQQGLIRTQQMTPVSSYTSMGELAKQAYK</sequence>
<keyword evidence="2" id="KW-0378">Hydrolase</keyword>
<organism evidence="5 6">
    <name type="scientific">Schistosoma japonicum</name>
    <name type="common">Blood fluke</name>
    <dbReference type="NCBI Taxonomy" id="6182"/>
    <lineage>
        <taxon>Eukaryota</taxon>
        <taxon>Metazoa</taxon>
        <taxon>Spiralia</taxon>
        <taxon>Lophotrochozoa</taxon>
        <taxon>Platyhelminthes</taxon>
        <taxon>Trematoda</taxon>
        <taxon>Digenea</taxon>
        <taxon>Strigeidida</taxon>
        <taxon>Schistosomatoidea</taxon>
        <taxon>Schistosomatidae</taxon>
        <taxon>Schistosoma</taxon>
    </lineage>
</organism>
<dbReference type="GO" id="GO:0047617">
    <property type="term" value="F:fatty acyl-CoA hydrolase activity"/>
    <property type="evidence" value="ECO:0007669"/>
    <property type="project" value="InterPro"/>
</dbReference>
<dbReference type="STRING" id="6182.A0A4Z2CVP3"/>
<dbReference type="InterPro" id="IPR029069">
    <property type="entry name" value="HotDog_dom_sf"/>
</dbReference>